<name>A0A9Q0BHT6_9HYPO</name>
<feature type="region of interest" description="Disordered" evidence="1">
    <location>
        <begin position="611"/>
        <end position="920"/>
    </location>
</feature>
<evidence type="ECO:0000256" key="1">
    <source>
        <dbReference type="SAM" id="MobiDB-lite"/>
    </source>
</evidence>
<evidence type="ECO:0000313" key="4">
    <source>
        <dbReference type="Proteomes" id="UP001055219"/>
    </source>
</evidence>
<dbReference type="PANTHER" id="PTHR15629">
    <property type="entry name" value="SH3YL1 PROTEIN"/>
    <property type="match status" value="1"/>
</dbReference>
<dbReference type="PANTHER" id="PTHR15629:SF8">
    <property type="entry name" value="DUF500 DOMAIN PROTEIN (AFU_ORTHOLOGUE AFUA_5G07310)"/>
    <property type="match status" value="1"/>
</dbReference>
<evidence type="ECO:0000313" key="3">
    <source>
        <dbReference type="EMBL" id="KAI6785105.1"/>
    </source>
</evidence>
<keyword evidence="4" id="KW-1185">Reference proteome</keyword>
<evidence type="ECO:0000259" key="2">
    <source>
        <dbReference type="Pfam" id="PF04366"/>
    </source>
</evidence>
<reference evidence="3" key="2">
    <citation type="submission" date="2022-07" db="EMBL/GenBank/DDBJ databases">
        <authorList>
            <person name="Goncalves M.F.M."/>
            <person name="Hilario S."/>
            <person name="Van De Peer Y."/>
            <person name="Esteves A.C."/>
            <person name="Alves A."/>
        </authorList>
    </citation>
    <scope>NUCLEOTIDE SEQUENCE</scope>
    <source>
        <strain evidence="3">MUM 19.33</strain>
    </source>
</reference>
<dbReference type="InterPro" id="IPR051702">
    <property type="entry name" value="SH3_domain_YSC84-like"/>
</dbReference>
<feature type="compositionally biased region" description="Polar residues" evidence="1">
    <location>
        <begin position="769"/>
        <end position="780"/>
    </location>
</feature>
<feature type="compositionally biased region" description="Polar residues" evidence="1">
    <location>
        <begin position="402"/>
        <end position="469"/>
    </location>
</feature>
<comment type="caution">
    <text evidence="3">The sequence shown here is derived from an EMBL/GenBank/DDBJ whole genome shotgun (WGS) entry which is preliminary data.</text>
</comment>
<dbReference type="OrthoDB" id="443981at2759"/>
<dbReference type="InterPro" id="IPR007461">
    <property type="entry name" value="Ysc84_actin-binding"/>
</dbReference>
<protein>
    <submittedName>
        <fullName evidence="3">SH3 domain-containing protein</fullName>
    </submittedName>
</protein>
<feature type="compositionally biased region" description="Basic and acidic residues" evidence="1">
    <location>
        <begin position="534"/>
        <end position="566"/>
    </location>
</feature>
<feature type="compositionally biased region" description="Basic and acidic residues" evidence="1">
    <location>
        <begin position="486"/>
        <end position="495"/>
    </location>
</feature>
<feature type="region of interest" description="Disordered" evidence="1">
    <location>
        <begin position="1"/>
        <end position="42"/>
    </location>
</feature>
<feature type="region of interest" description="Disordered" evidence="1">
    <location>
        <begin position="397"/>
        <end position="590"/>
    </location>
</feature>
<feature type="compositionally biased region" description="Low complexity" evidence="1">
    <location>
        <begin position="16"/>
        <end position="29"/>
    </location>
</feature>
<gene>
    <name evidence="3" type="ORF">J7T54_006747</name>
</gene>
<sequence length="920" mass="98889">MQRVSAFLPSWDRRTSNQTTSSAQSNSATKDSNNASCSSLGQHKTAANSSGFFGWSNRSSTSSARASSLFNGLSKINVQTANQRNSNTGSVANVRVQREAFWPATLDAECDKAARILKSFCADGYLATLNETTPDSTANEPSTPIKVSKKIPKRIIQNAAGIAVFTCMRSGLWMTGSGGSGILIARKSDGTWSPPTGIMLHTPTLSFIIGVDVYDCVLVVNSLAALESMTQSRVVLGEDVGLTAGPLMPLDKPGTDLEIDLKSLGNTVLTYMKARGQEQRVNMSGCILTERTNENERFYGCNASQMDILSGSIARHVEETRPLSEVIKLAEGRSDFDPALIAKLMVDPAPGDANIASPNSTPQSPRPAQAFGMPQVDDPDPFGVLALEMAGMEIREAGSRLRPTSSQLNFQTRPMSAASSRTNFRQSSQTFKSNTQRESYRSSRTIRSQVTDAHTQTDVNNTPDTSPSPRRSEQDRGRSPTQRIRSKIEDKHDEAQEPAEVDYTTVDETPLKHLSTPLAHTDDEPSWKGVATAETEKDGSNLRVPQNDKDVDRRSKASSHYGEEKNLPAGSDAEDLSDDDSGFSDEEDPVVFEVAAVQPARTQAVASRVVHARGNMVNIPKRIPPPLPARNPARASLQSRSDWGTDSASLRSPLRHQFSGSDLSADNDAGSIDKKRASTQSQNESVASRLQTPPPEECEPITPRVEDTEHALPVVEMPQPDSGVQEADEAAKTIVEDSKAAQKADVSAESNDHGQPQSPSKEITDNQIKDTTATQNTPQEEQAEEVGSGHAASSAPPELPSNSEEVSEAVVTITPPASATRGDGDEKRVRSSIDTGVSDSHSSFEDSAYTTPPTSEHKFLLNDDQDETPRKTAAQTEDVAVTNGNEGKEDDGPATFEAAEPVEEQAKAKTETPAAAPTST</sequence>
<feature type="compositionally biased region" description="Polar residues" evidence="1">
    <location>
        <begin position="636"/>
        <end position="650"/>
    </location>
</feature>
<feature type="compositionally biased region" description="Acidic residues" evidence="1">
    <location>
        <begin position="572"/>
        <end position="590"/>
    </location>
</feature>
<dbReference type="EMBL" id="JAGIXG020000002">
    <property type="protein sequence ID" value="KAI6785105.1"/>
    <property type="molecule type" value="Genomic_DNA"/>
</dbReference>
<feature type="compositionally biased region" description="Polar residues" evidence="1">
    <location>
        <begin position="30"/>
        <end position="42"/>
    </location>
</feature>
<feature type="compositionally biased region" description="Polar residues" evidence="1">
    <location>
        <begin position="678"/>
        <end position="691"/>
    </location>
</feature>
<feature type="compositionally biased region" description="Low complexity" evidence="1">
    <location>
        <begin position="911"/>
        <end position="920"/>
    </location>
</feature>
<feature type="compositionally biased region" description="Basic and acidic residues" evidence="1">
    <location>
        <begin position="729"/>
        <end position="742"/>
    </location>
</feature>
<feature type="compositionally biased region" description="Basic and acidic residues" evidence="1">
    <location>
        <begin position="822"/>
        <end position="831"/>
    </location>
</feature>
<dbReference type="GO" id="GO:0035091">
    <property type="term" value="F:phosphatidylinositol binding"/>
    <property type="evidence" value="ECO:0007669"/>
    <property type="project" value="TreeGrafter"/>
</dbReference>
<dbReference type="AlphaFoldDB" id="A0A9Q0BHT6"/>
<organism evidence="3 4">
    <name type="scientific">Emericellopsis cladophorae</name>
    <dbReference type="NCBI Taxonomy" id="2686198"/>
    <lineage>
        <taxon>Eukaryota</taxon>
        <taxon>Fungi</taxon>
        <taxon>Dikarya</taxon>
        <taxon>Ascomycota</taxon>
        <taxon>Pezizomycotina</taxon>
        <taxon>Sordariomycetes</taxon>
        <taxon>Hypocreomycetidae</taxon>
        <taxon>Hypocreales</taxon>
        <taxon>Bionectriaceae</taxon>
        <taxon>Emericellopsis</taxon>
    </lineage>
</organism>
<dbReference type="RefSeq" id="XP_051365961.1">
    <property type="nucleotide sequence ID" value="XM_051506888.1"/>
</dbReference>
<proteinExistence type="predicted"/>
<dbReference type="CDD" id="cd11524">
    <property type="entry name" value="SYLF"/>
    <property type="match status" value="1"/>
</dbReference>
<reference evidence="3" key="1">
    <citation type="journal article" date="2021" name="J Fungi (Basel)">
        <title>Genomic and Metabolomic Analyses of the Marine Fungus Emericellopsis cladophorae: Insights into Saltwater Adaptability Mechanisms and Its Biosynthetic Potential.</title>
        <authorList>
            <person name="Goncalves M.F.M."/>
            <person name="Hilario S."/>
            <person name="Van de Peer Y."/>
            <person name="Esteves A.C."/>
            <person name="Alves A."/>
        </authorList>
    </citation>
    <scope>NUCLEOTIDE SEQUENCE</scope>
    <source>
        <strain evidence="3">MUM 19.33</strain>
    </source>
</reference>
<dbReference type="GeneID" id="75833224"/>
<feature type="domain" description="Ysc84 actin-binding" evidence="2">
    <location>
        <begin position="201"/>
        <end position="328"/>
    </location>
</feature>
<feature type="region of interest" description="Disordered" evidence="1">
    <location>
        <begin position="351"/>
        <end position="375"/>
    </location>
</feature>
<dbReference type="Pfam" id="PF04366">
    <property type="entry name" value="Ysc84"/>
    <property type="match status" value="1"/>
</dbReference>
<feature type="compositionally biased region" description="Polar residues" evidence="1">
    <location>
        <begin position="832"/>
        <end position="841"/>
    </location>
</feature>
<accession>A0A9Q0BHT6</accession>
<dbReference type="Proteomes" id="UP001055219">
    <property type="component" value="Unassembled WGS sequence"/>
</dbReference>